<feature type="compositionally biased region" description="Polar residues" evidence="2">
    <location>
        <begin position="1"/>
        <end position="12"/>
    </location>
</feature>
<dbReference type="PANTHER" id="PTHR33365">
    <property type="entry name" value="YALI0B05434P"/>
    <property type="match status" value="1"/>
</dbReference>
<dbReference type="Pfam" id="PF11807">
    <property type="entry name" value="UstYa"/>
    <property type="match status" value="2"/>
</dbReference>
<evidence type="ECO:0000313" key="5">
    <source>
        <dbReference type="Proteomes" id="UP000183809"/>
    </source>
</evidence>
<name>A0A1J9RNP2_9PEZI</name>
<keyword evidence="3" id="KW-0812">Transmembrane</keyword>
<organism evidence="4 5">
    <name type="scientific">Diplodia corticola</name>
    <dbReference type="NCBI Taxonomy" id="236234"/>
    <lineage>
        <taxon>Eukaryota</taxon>
        <taxon>Fungi</taxon>
        <taxon>Dikarya</taxon>
        <taxon>Ascomycota</taxon>
        <taxon>Pezizomycotina</taxon>
        <taxon>Dothideomycetes</taxon>
        <taxon>Dothideomycetes incertae sedis</taxon>
        <taxon>Botryosphaeriales</taxon>
        <taxon>Botryosphaeriaceae</taxon>
        <taxon>Diplodia</taxon>
    </lineage>
</organism>
<reference evidence="4 5" key="1">
    <citation type="submission" date="2016-10" db="EMBL/GenBank/DDBJ databases">
        <title>Proteomics and genomics reveal pathogen-plant mechanisms compatible with a hemibiotrophic lifestyle of Diplodia corticola.</title>
        <authorList>
            <person name="Fernandes I."/>
            <person name="De Jonge R."/>
            <person name="Van De Peer Y."/>
            <person name="Devreese B."/>
            <person name="Alves A."/>
            <person name="Esteves A.C."/>
        </authorList>
    </citation>
    <scope>NUCLEOTIDE SEQUENCE [LARGE SCALE GENOMIC DNA]</scope>
    <source>
        <strain evidence="4 5">CBS 112549</strain>
    </source>
</reference>
<evidence type="ECO:0000313" key="4">
    <source>
        <dbReference type="EMBL" id="OJD34163.1"/>
    </source>
</evidence>
<evidence type="ECO:0000256" key="3">
    <source>
        <dbReference type="SAM" id="Phobius"/>
    </source>
</evidence>
<comment type="caution">
    <text evidence="4">The sequence shown here is derived from an EMBL/GenBank/DDBJ whole genome shotgun (WGS) entry which is preliminary data.</text>
</comment>
<comment type="similarity">
    <text evidence="1">Belongs to the ustYa family.</text>
</comment>
<dbReference type="Proteomes" id="UP000183809">
    <property type="component" value="Unassembled WGS sequence"/>
</dbReference>
<dbReference type="EMBL" id="MNUE01000025">
    <property type="protein sequence ID" value="OJD34163.1"/>
    <property type="molecule type" value="Genomic_DNA"/>
</dbReference>
<evidence type="ECO:0000256" key="1">
    <source>
        <dbReference type="ARBA" id="ARBA00035112"/>
    </source>
</evidence>
<dbReference type="GeneID" id="31013482"/>
<sequence length="493" mass="54371">MASSAQKASQEETPFLTHDVDDGSMSLPGPRGMNGTGKAKRRVHDRIWPLHLLHAAICLATLLAVFVGGWQAASARHPETAAVARSGWEKPVSRRWMPDRDFDPVMGQHTEISDAAWDTMHSRYVGIEDPAKEGYPPTSPAPEYGNVSAYAVSAFHQLHCLRTIRSAWFAVLERGPSVLDDPSGVPGHPSTKKALGPHITHCFDYIRQALVCFADGTLEPFLEEDGVTLQPRGSSGWGVTHQCRDYDSLVDWAQERAIFQGFGCHDPLLTPPGSPEAKGGGRQSIFFRTSVALAYICVGLIIGYLCRNPEPTLSAYGIVPARPVPDDIFTARHELEFRPDWDFIGNSDAVDKHWRDLLGAETDSVFADEHAAEEERFGAAAAAYRPNEYVLTPLRQLRCLNTIRLRLGAGGDATDASGGKTMTEYCLEYLRLTTVCGEHWTVEPRLLPGSAEAGGELYAAHFGWGLKHSCVDWGGLDRWRRDRAEKLNTTRRL</sequence>
<dbReference type="STRING" id="236234.A0A1J9RNP2"/>
<accession>A0A1J9RNP2</accession>
<feature type="transmembrane region" description="Helical" evidence="3">
    <location>
        <begin position="47"/>
        <end position="67"/>
    </location>
</feature>
<dbReference type="OrthoDB" id="3687641at2759"/>
<feature type="region of interest" description="Disordered" evidence="2">
    <location>
        <begin position="1"/>
        <end position="38"/>
    </location>
</feature>
<dbReference type="AlphaFoldDB" id="A0A1J9RNP2"/>
<protein>
    <recommendedName>
        <fullName evidence="6">Tat pathway signal sequence</fullName>
    </recommendedName>
</protein>
<proteinExistence type="inferred from homology"/>
<keyword evidence="3" id="KW-0472">Membrane</keyword>
<dbReference type="RefSeq" id="XP_020130423.1">
    <property type="nucleotide sequence ID" value="XM_020273222.1"/>
</dbReference>
<evidence type="ECO:0000256" key="2">
    <source>
        <dbReference type="SAM" id="MobiDB-lite"/>
    </source>
</evidence>
<dbReference type="PANTHER" id="PTHR33365:SF13">
    <property type="entry name" value="TAT PATHWAY SIGNAL SEQUENCE"/>
    <property type="match status" value="1"/>
</dbReference>
<gene>
    <name evidence="4" type="ORF">BKCO1_25000117</name>
</gene>
<dbReference type="InterPro" id="IPR021765">
    <property type="entry name" value="UstYa-like"/>
</dbReference>
<keyword evidence="3" id="KW-1133">Transmembrane helix</keyword>
<keyword evidence="5" id="KW-1185">Reference proteome</keyword>
<dbReference type="GO" id="GO:0043386">
    <property type="term" value="P:mycotoxin biosynthetic process"/>
    <property type="evidence" value="ECO:0007669"/>
    <property type="project" value="InterPro"/>
</dbReference>
<evidence type="ECO:0008006" key="6">
    <source>
        <dbReference type="Google" id="ProtNLM"/>
    </source>
</evidence>